<evidence type="ECO:0000256" key="10">
    <source>
        <dbReference type="ARBA" id="ARBA00037399"/>
    </source>
</evidence>
<keyword evidence="9" id="KW-0325">Glycoprotein</keyword>
<reference evidence="12" key="1">
    <citation type="journal article" date="2016" name="Nat. Genet.">
        <title>A high-quality carrot genome assembly provides new insights into carotenoid accumulation and asterid genome evolution.</title>
        <authorList>
            <person name="Iorizzo M."/>
            <person name="Ellison S."/>
            <person name="Senalik D."/>
            <person name="Zeng P."/>
            <person name="Satapoomin P."/>
            <person name="Huang J."/>
            <person name="Bowman M."/>
            <person name="Iovene M."/>
            <person name="Sanseverino W."/>
            <person name="Cavagnaro P."/>
            <person name="Yildiz M."/>
            <person name="Macko-Podgorni A."/>
            <person name="Moranska E."/>
            <person name="Grzebelus E."/>
            <person name="Grzebelus D."/>
            <person name="Ashrafi H."/>
            <person name="Zheng Z."/>
            <person name="Cheng S."/>
            <person name="Spooner D."/>
            <person name="Van Deynze A."/>
            <person name="Simon P."/>
        </authorList>
    </citation>
    <scope>NUCLEOTIDE SEQUENCE</scope>
    <source>
        <tissue evidence="12">Leaf</tissue>
    </source>
</reference>
<dbReference type="PANTHER" id="PTHR11802:SF132">
    <property type="entry name" value="SERINE CARBOXYPEPTIDASE-LIKE 36-RELATED"/>
    <property type="match status" value="1"/>
</dbReference>
<dbReference type="FunFam" id="3.40.50.11320:FF:000002">
    <property type="entry name" value="Carboxypeptidase"/>
    <property type="match status" value="1"/>
</dbReference>
<evidence type="ECO:0000256" key="8">
    <source>
        <dbReference type="ARBA" id="ARBA00023157"/>
    </source>
</evidence>
<organism evidence="12 13">
    <name type="scientific">Daucus carota subsp. sativus</name>
    <name type="common">Carrot</name>
    <dbReference type="NCBI Taxonomy" id="79200"/>
    <lineage>
        <taxon>Eukaryota</taxon>
        <taxon>Viridiplantae</taxon>
        <taxon>Streptophyta</taxon>
        <taxon>Embryophyta</taxon>
        <taxon>Tracheophyta</taxon>
        <taxon>Spermatophyta</taxon>
        <taxon>Magnoliopsida</taxon>
        <taxon>eudicotyledons</taxon>
        <taxon>Gunneridae</taxon>
        <taxon>Pentapetalae</taxon>
        <taxon>asterids</taxon>
        <taxon>campanulids</taxon>
        <taxon>Apiales</taxon>
        <taxon>Apiaceae</taxon>
        <taxon>Apioideae</taxon>
        <taxon>Scandiceae</taxon>
        <taxon>Daucinae</taxon>
        <taxon>Daucus</taxon>
        <taxon>Daucus sect. Daucus</taxon>
    </lineage>
</organism>
<keyword evidence="5 11" id="KW-0645">Protease</keyword>
<dbReference type="Gene3D" id="6.10.250.940">
    <property type="match status" value="1"/>
</dbReference>
<proteinExistence type="inferred from homology"/>
<name>A0AAF1AIY3_DAUCS</name>
<accession>A0AAF1AIY3</accession>
<dbReference type="InterPro" id="IPR029058">
    <property type="entry name" value="AB_hydrolase_fold"/>
</dbReference>
<feature type="signal peptide" evidence="11">
    <location>
        <begin position="1"/>
        <end position="23"/>
    </location>
</feature>
<evidence type="ECO:0000313" key="12">
    <source>
        <dbReference type="EMBL" id="WOG84238.1"/>
    </source>
</evidence>
<keyword evidence="6 11" id="KW-0732">Signal</keyword>
<reference evidence="12" key="2">
    <citation type="submission" date="2022-03" db="EMBL/GenBank/DDBJ databases">
        <title>Draft title - Genomic analysis of global carrot germplasm unveils the trajectory of domestication and the origin of high carotenoid orange carrot.</title>
        <authorList>
            <person name="Iorizzo M."/>
            <person name="Ellison S."/>
            <person name="Senalik D."/>
            <person name="Macko-Podgorni A."/>
            <person name="Grzebelus D."/>
            <person name="Bostan H."/>
            <person name="Rolling W."/>
            <person name="Curaba J."/>
            <person name="Simon P."/>
        </authorList>
    </citation>
    <scope>NUCLEOTIDE SEQUENCE</scope>
    <source>
        <tissue evidence="12">Leaf</tissue>
    </source>
</reference>
<sequence length="491" mass="55710">MAKNCLSVLLLLFLSLYLSLVHGHRKTQFEALKDLLKNKKSMHIYPRKFEPYLHVQDVKSISDVDQKWKDMIAYLPGQPPVEFDQYGGYVTVDQSAGRALYYYFVEAENYKESLPLLLWLNGGPGCSSLGFGAMQELGPFRVYSDGKTLYKNPFAWNHAANVLFLESPAGVGFSYSNTTSDYAKNGDKNTAKDNYAFLLNWLERFPEYKDRDFYISGESYAGNYVPQLAYTILYHNKMTNNTHINLKGIIVGNAVLNDETDSKGVFDYLESHALISDQTLDQIHRFCDFSASSDLNSECDTAVGVCSEEVSDIDRYNIYAPLCTDHQLTARPKKISIDPCSDDYTYAYFNRPEVQDALHANVTKLDHEWGLCSTISNWRYLDKASTVLDLLEEFMANGLRVWIYSGDTDSVVPVTSTKYSLRKMNLNVKTFWHPWSVHQQVGGYTEDYEGNLTFATVRGAGHEVPSYQPRRALALISHFLNGTPLPSESLE</sequence>
<dbReference type="PROSITE" id="PS00131">
    <property type="entry name" value="CARBOXYPEPT_SER_SER"/>
    <property type="match status" value="1"/>
</dbReference>
<evidence type="ECO:0000256" key="2">
    <source>
        <dbReference type="ARBA" id="ARBA00009431"/>
    </source>
</evidence>
<dbReference type="PRINTS" id="PR00724">
    <property type="entry name" value="CRBOXYPTASEC"/>
</dbReference>
<evidence type="ECO:0000313" key="13">
    <source>
        <dbReference type="Proteomes" id="UP000077755"/>
    </source>
</evidence>
<keyword evidence="7 11" id="KW-0378">Hydrolase</keyword>
<evidence type="ECO:0000256" key="9">
    <source>
        <dbReference type="ARBA" id="ARBA00023180"/>
    </source>
</evidence>
<evidence type="ECO:0000256" key="7">
    <source>
        <dbReference type="ARBA" id="ARBA00022801"/>
    </source>
</evidence>
<dbReference type="GO" id="GO:0004185">
    <property type="term" value="F:serine-type carboxypeptidase activity"/>
    <property type="evidence" value="ECO:0007669"/>
    <property type="project" value="UniProtKB-UniRule"/>
</dbReference>
<keyword evidence="4 11" id="KW-0121">Carboxypeptidase</keyword>
<evidence type="ECO:0000256" key="1">
    <source>
        <dbReference type="ARBA" id="ARBA00004613"/>
    </source>
</evidence>
<dbReference type="GO" id="GO:0006508">
    <property type="term" value="P:proteolysis"/>
    <property type="evidence" value="ECO:0007669"/>
    <property type="project" value="UniProtKB-KW"/>
</dbReference>
<protein>
    <recommendedName>
        <fullName evidence="11">Carboxypeptidase</fullName>
        <ecNumber evidence="11">3.4.16.-</ecNumber>
    </recommendedName>
</protein>
<dbReference type="Pfam" id="PF00450">
    <property type="entry name" value="Peptidase_S10"/>
    <property type="match status" value="1"/>
</dbReference>
<dbReference type="PANTHER" id="PTHR11802">
    <property type="entry name" value="SERINE PROTEASE FAMILY S10 SERINE CARBOXYPEPTIDASE"/>
    <property type="match status" value="1"/>
</dbReference>
<dbReference type="FunFam" id="3.40.50.1820:FF:000030">
    <property type="entry name" value="Carboxypeptidase"/>
    <property type="match status" value="1"/>
</dbReference>
<dbReference type="AlphaFoldDB" id="A0AAF1AIY3"/>
<comment type="function">
    <text evidence="10">Probable carboxypeptidase.</text>
</comment>
<dbReference type="EC" id="3.4.16.-" evidence="11"/>
<evidence type="ECO:0000256" key="5">
    <source>
        <dbReference type="ARBA" id="ARBA00022670"/>
    </source>
</evidence>
<dbReference type="GO" id="GO:0005773">
    <property type="term" value="C:vacuole"/>
    <property type="evidence" value="ECO:0007669"/>
    <property type="project" value="TreeGrafter"/>
</dbReference>
<dbReference type="SUPFAM" id="SSF53474">
    <property type="entry name" value="alpha/beta-Hydrolases"/>
    <property type="match status" value="1"/>
</dbReference>
<keyword evidence="3" id="KW-0964">Secreted</keyword>
<evidence type="ECO:0000256" key="6">
    <source>
        <dbReference type="ARBA" id="ARBA00022729"/>
    </source>
</evidence>
<comment type="similarity">
    <text evidence="2 11">Belongs to the peptidase S10 family.</text>
</comment>
<feature type="chain" id="PRO_5041768055" description="Carboxypeptidase" evidence="11">
    <location>
        <begin position="24"/>
        <end position="491"/>
    </location>
</feature>
<dbReference type="Gene3D" id="3.40.50.1820">
    <property type="entry name" value="alpha/beta hydrolase"/>
    <property type="match status" value="1"/>
</dbReference>
<evidence type="ECO:0000256" key="4">
    <source>
        <dbReference type="ARBA" id="ARBA00022645"/>
    </source>
</evidence>
<dbReference type="EMBL" id="CP093343">
    <property type="protein sequence ID" value="WOG84238.1"/>
    <property type="molecule type" value="Genomic_DNA"/>
</dbReference>
<dbReference type="Gene3D" id="3.40.50.11320">
    <property type="match status" value="1"/>
</dbReference>
<gene>
    <name evidence="12" type="ORF">DCAR_0103420</name>
</gene>
<dbReference type="InterPro" id="IPR018202">
    <property type="entry name" value="Ser_caboxypep_ser_AS"/>
</dbReference>
<dbReference type="Proteomes" id="UP000077755">
    <property type="component" value="Chromosome 1"/>
</dbReference>
<comment type="subcellular location">
    <subcellularLocation>
        <location evidence="1">Secreted</location>
    </subcellularLocation>
</comment>
<dbReference type="InterPro" id="IPR033124">
    <property type="entry name" value="Ser_caboxypep_his_AS"/>
</dbReference>
<dbReference type="PROSITE" id="PS00560">
    <property type="entry name" value="CARBOXYPEPT_SER_HIS"/>
    <property type="match status" value="1"/>
</dbReference>
<keyword evidence="13" id="KW-1185">Reference proteome</keyword>
<evidence type="ECO:0000256" key="3">
    <source>
        <dbReference type="ARBA" id="ARBA00022525"/>
    </source>
</evidence>
<dbReference type="InterPro" id="IPR001563">
    <property type="entry name" value="Peptidase_S10"/>
</dbReference>
<keyword evidence="8" id="KW-1015">Disulfide bond</keyword>
<dbReference type="GO" id="GO:0005576">
    <property type="term" value="C:extracellular region"/>
    <property type="evidence" value="ECO:0007669"/>
    <property type="project" value="UniProtKB-SubCell"/>
</dbReference>
<evidence type="ECO:0000256" key="11">
    <source>
        <dbReference type="RuleBase" id="RU361156"/>
    </source>
</evidence>